<name>A0A840SKJ8_9SPIR</name>
<evidence type="ECO:0000313" key="3">
    <source>
        <dbReference type="EMBL" id="MBB5219872.1"/>
    </source>
</evidence>
<accession>A0A840SKJ8</accession>
<evidence type="ECO:0000313" key="4">
    <source>
        <dbReference type="Proteomes" id="UP000578697"/>
    </source>
</evidence>
<evidence type="ECO:0000259" key="2">
    <source>
        <dbReference type="PROSITE" id="PS51781"/>
    </source>
</evidence>
<gene>
    <name evidence="3" type="ORF">HNP77_002261</name>
</gene>
<dbReference type="EMBL" id="JACHFR010000004">
    <property type="protein sequence ID" value="MBB5219872.1"/>
    <property type="molecule type" value="Genomic_DNA"/>
</dbReference>
<organism evidence="3 4">
    <name type="scientific">Treponema rectale</name>
    <dbReference type="NCBI Taxonomy" id="744512"/>
    <lineage>
        <taxon>Bacteria</taxon>
        <taxon>Pseudomonadati</taxon>
        <taxon>Spirochaetota</taxon>
        <taxon>Spirochaetia</taxon>
        <taxon>Spirochaetales</taxon>
        <taxon>Treponemataceae</taxon>
        <taxon>Treponema</taxon>
    </lineage>
</organism>
<sequence>MKKFLVLALLFAAGFVASAQNLYYRYEKISYNDATEKYHTDYFIRICRVHDDVSISYKDYLLNELFGKEYDYYRTRIVVNINGDIISFYEEYSDEYLPVAQFKIESDAALTSFKDFDESKSSLAEVTETFNQLCKTENKDNKPYNGWSYGGKLFKLNNNGEYFWIGYDDYWLVKKNGNSFMGYRVDYKNRYSLFSLEERNPSVVCYAPGKAACMNSLGNVMRTDISDLSNPKQDMTLWNKFINAVKKCDSSELGKMLDHQLSPSDFNEELQKDVITIIAETKNPDFILNAFKAIDAAYGIFYPSYGGSDNPLQYLIEQKDSKSVRKVLEWKNELADFASFNGQFSHASPVRKAVDLDDVEMVKTVLPYVKDVNKIICMGSKESDGGGSYNHTCNLLSFAKSEEMKKVLISAGVKTLIPYNGYEKETCLIDSNVNIRDSAGLSGKKIDRLNNGEKVKVIAIDPYFYDIDNYKGHWIQIEYSDGKKKGYIFEKYLNQYWQ</sequence>
<dbReference type="PROSITE" id="PS51781">
    <property type="entry name" value="SH3B"/>
    <property type="match status" value="1"/>
</dbReference>
<protein>
    <recommendedName>
        <fullName evidence="2">SH3b domain-containing protein</fullName>
    </recommendedName>
</protein>
<proteinExistence type="predicted"/>
<feature type="signal peptide" evidence="1">
    <location>
        <begin position="1"/>
        <end position="19"/>
    </location>
</feature>
<dbReference type="Proteomes" id="UP000578697">
    <property type="component" value="Unassembled WGS sequence"/>
</dbReference>
<comment type="caution">
    <text evidence="3">The sequence shown here is derived from an EMBL/GenBank/DDBJ whole genome shotgun (WGS) entry which is preliminary data.</text>
</comment>
<feature type="chain" id="PRO_5032587534" description="SH3b domain-containing protein" evidence="1">
    <location>
        <begin position="20"/>
        <end position="498"/>
    </location>
</feature>
<reference evidence="3 4" key="1">
    <citation type="submission" date="2020-08" db="EMBL/GenBank/DDBJ databases">
        <title>Genomic Encyclopedia of Type Strains, Phase IV (KMG-IV): sequencing the most valuable type-strain genomes for metagenomic binning, comparative biology and taxonomic classification.</title>
        <authorList>
            <person name="Goeker M."/>
        </authorList>
    </citation>
    <scope>NUCLEOTIDE SEQUENCE [LARGE SCALE GENOMIC DNA]</scope>
    <source>
        <strain evidence="3 4">DSM 103679</strain>
    </source>
</reference>
<dbReference type="AlphaFoldDB" id="A0A840SKJ8"/>
<evidence type="ECO:0000256" key="1">
    <source>
        <dbReference type="SAM" id="SignalP"/>
    </source>
</evidence>
<feature type="domain" description="SH3b" evidence="2">
    <location>
        <begin position="422"/>
        <end position="497"/>
    </location>
</feature>
<keyword evidence="4" id="KW-1185">Reference proteome</keyword>
<dbReference type="Gene3D" id="2.30.30.40">
    <property type="entry name" value="SH3 Domains"/>
    <property type="match status" value="1"/>
</dbReference>
<dbReference type="InterPro" id="IPR003646">
    <property type="entry name" value="SH3-like_bac-type"/>
</dbReference>
<keyword evidence="1" id="KW-0732">Signal</keyword>
<dbReference type="RefSeq" id="WP_184653400.1">
    <property type="nucleotide sequence ID" value="NZ_JACHFR010000004.1"/>
</dbReference>
<dbReference type="Pfam" id="PF08239">
    <property type="entry name" value="SH3_3"/>
    <property type="match status" value="1"/>
</dbReference>